<dbReference type="SUPFAM" id="SSF51215">
    <property type="entry name" value="Regulatory protein AraC"/>
    <property type="match status" value="1"/>
</dbReference>
<keyword evidence="3" id="KW-0804">Transcription</keyword>
<keyword evidence="1" id="KW-0805">Transcription regulation</keyword>
<dbReference type="PROSITE" id="PS01124">
    <property type="entry name" value="HTH_ARAC_FAMILY_2"/>
    <property type="match status" value="1"/>
</dbReference>
<protein>
    <submittedName>
        <fullName evidence="5">AraC family transcriptional regulator</fullName>
    </submittedName>
</protein>
<dbReference type="InterPro" id="IPR009057">
    <property type="entry name" value="Homeodomain-like_sf"/>
</dbReference>
<dbReference type="PANTHER" id="PTHR46796">
    <property type="entry name" value="HTH-TYPE TRANSCRIPTIONAL ACTIVATOR RHAS-RELATED"/>
    <property type="match status" value="1"/>
</dbReference>
<keyword evidence="6" id="KW-1185">Reference proteome</keyword>
<dbReference type="GO" id="GO:0043565">
    <property type="term" value="F:sequence-specific DNA binding"/>
    <property type="evidence" value="ECO:0007669"/>
    <property type="project" value="InterPro"/>
</dbReference>
<evidence type="ECO:0000256" key="3">
    <source>
        <dbReference type="ARBA" id="ARBA00023163"/>
    </source>
</evidence>
<name>A0A5J6H8U3_STRAD</name>
<dbReference type="InterPro" id="IPR037923">
    <property type="entry name" value="HTH-like"/>
</dbReference>
<accession>A0A5J6H8U3</accession>
<dbReference type="Pfam" id="PF02311">
    <property type="entry name" value="AraC_binding"/>
    <property type="match status" value="1"/>
</dbReference>
<dbReference type="InterPro" id="IPR050204">
    <property type="entry name" value="AraC_XylS_family_regulators"/>
</dbReference>
<dbReference type="Proteomes" id="UP000326553">
    <property type="component" value="Chromosome"/>
</dbReference>
<dbReference type="SMART" id="SM00342">
    <property type="entry name" value="HTH_ARAC"/>
    <property type="match status" value="1"/>
</dbReference>
<evidence type="ECO:0000256" key="1">
    <source>
        <dbReference type="ARBA" id="ARBA00023015"/>
    </source>
</evidence>
<dbReference type="PANTHER" id="PTHR46796:SF2">
    <property type="entry name" value="TRANSCRIPTIONAL REGULATORY PROTEIN"/>
    <property type="match status" value="1"/>
</dbReference>
<dbReference type="Pfam" id="PF12833">
    <property type="entry name" value="HTH_18"/>
    <property type="match status" value="1"/>
</dbReference>
<evidence type="ECO:0000313" key="6">
    <source>
        <dbReference type="Proteomes" id="UP000326553"/>
    </source>
</evidence>
<dbReference type="SUPFAM" id="SSF46689">
    <property type="entry name" value="Homeodomain-like"/>
    <property type="match status" value="1"/>
</dbReference>
<dbReference type="InterPro" id="IPR018060">
    <property type="entry name" value="HTH_AraC"/>
</dbReference>
<dbReference type="GO" id="GO:0003700">
    <property type="term" value="F:DNA-binding transcription factor activity"/>
    <property type="evidence" value="ECO:0007669"/>
    <property type="project" value="InterPro"/>
</dbReference>
<sequence length="166" mass="18238">MVPAGSAFMIRPGEPHTGSSAGPEGYRYRVLYIDLGVVGDLLGSPTAASRLPGSERFQSTWLVRLRAHVSEDTSLKKLAQVCEISVHHLVRSFSASMGMPPHAYQTQLRVWRARTLLFSGVQPAEVALRTGFYDEAHFTRVSKRTRALGQFLSGDLGPSGVRERRG</sequence>
<dbReference type="InterPro" id="IPR003313">
    <property type="entry name" value="AraC-bd"/>
</dbReference>
<reference evidence="5 6" key="1">
    <citation type="submission" date="2017-09" db="EMBL/GenBank/DDBJ databases">
        <authorList>
            <person name="Lee N."/>
            <person name="Cho B.-K."/>
        </authorList>
    </citation>
    <scope>NUCLEOTIDE SEQUENCE [LARGE SCALE GENOMIC DNA]</scope>
    <source>
        <strain evidence="5 6">ATCC 12461</strain>
    </source>
</reference>
<gene>
    <name evidence="5" type="ORF">CP975_02010</name>
</gene>
<proteinExistence type="predicted"/>
<evidence type="ECO:0000313" key="5">
    <source>
        <dbReference type="EMBL" id="QEV16439.1"/>
    </source>
</evidence>
<dbReference type="KEGG" id="salw:CP975_02010"/>
<evidence type="ECO:0000256" key="2">
    <source>
        <dbReference type="ARBA" id="ARBA00023125"/>
    </source>
</evidence>
<keyword evidence="2" id="KW-0238">DNA-binding</keyword>
<dbReference type="Gene3D" id="1.10.10.60">
    <property type="entry name" value="Homeodomain-like"/>
    <property type="match status" value="1"/>
</dbReference>
<organism evidence="5 6">
    <name type="scientific">Streptomyces alboniger</name>
    <dbReference type="NCBI Taxonomy" id="132473"/>
    <lineage>
        <taxon>Bacteria</taxon>
        <taxon>Bacillati</taxon>
        <taxon>Actinomycetota</taxon>
        <taxon>Actinomycetes</taxon>
        <taxon>Kitasatosporales</taxon>
        <taxon>Streptomycetaceae</taxon>
        <taxon>Streptomyces</taxon>
        <taxon>Streptomyces aurantiacus group</taxon>
    </lineage>
</organism>
<evidence type="ECO:0000259" key="4">
    <source>
        <dbReference type="PROSITE" id="PS01124"/>
    </source>
</evidence>
<dbReference type="EMBL" id="CP023695">
    <property type="protein sequence ID" value="QEV16439.1"/>
    <property type="molecule type" value="Genomic_DNA"/>
</dbReference>
<dbReference type="AlphaFoldDB" id="A0A5J6H8U3"/>
<feature type="domain" description="HTH araC/xylS-type" evidence="4">
    <location>
        <begin position="59"/>
        <end position="144"/>
    </location>
</feature>